<feature type="transmembrane region" description="Helical" evidence="1">
    <location>
        <begin position="90"/>
        <end position="110"/>
    </location>
</feature>
<keyword evidence="1" id="KW-0472">Membrane</keyword>
<proteinExistence type="predicted"/>
<protein>
    <submittedName>
        <fullName evidence="2">Uncharacterized protein</fullName>
    </submittedName>
</protein>
<reference evidence="2 3" key="1">
    <citation type="journal article" date="2012" name="Extremophiles">
        <title>Thermotomaculum hydrothermale gen. nov., sp. nov., a novel heterotrophic thermophile within the phylum Acidobacteria from a deep-sea hydrothermal vent chimney in the Southern Okinawa Trough.</title>
        <authorList>
            <person name="Izumi H."/>
            <person name="Nunoura T."/>
            <person name="Miyazaki M."/>
            <person name="Mino S."/>
            <person name="Toki T."/>
            <person name="Takai K."/>
            <person name="Sako Y."/>
            <person name="Sawabe T."/>
            <person name="Nakagawa S."/>
        </authorList>
    </citation>
    <scope>NUCLEOTIDE SEQUENCE [LARGE SCALE GENOMIC DNA]</scope>
    <source>
        <strain evidence="2 3">AC55</strain>
    </source>
</reference>
<sequence length="147" mass="17400">MDLSLVIIIILVILLSYISAFFETKLYDKSTSAEEEEKKAIELVKLIAEIFKRLNDEDREFINKYREDFSNKYFDAKNKTVHTSANSKKIYYLFVSLRLEGVLIFLINYAKFKRNLFLLDGINIPDEYYSLATEWENKCLTYFSTNI</sequence>
<keyword evidence="3" id="KW-1185">Reference proteome</keyword>
<gene>
    <name evidence="2" type="ORF">TTHT_1575</name>
</gene>
<evidence type="ECO:0000313" key="2">
    <source>
        <dbReference type="EMBL" id="BBB33067.1"/>
    </source>
</evidence>
<dbReference type="AlphaFoldDB" id="A0A7R6PMZ7"/>
<dbReference type="KEGG" id="thyd:TTHT_1575"/>
<name>A0A7R6PMZ7_9BACT</name>
<dbReference type="RefSeq" id="WP_201327365.1">
    <property type="nucleotide sequence ID" value="NZ_AP017470.1"/>
</dbReference>
<keyword evidence="1" id="KW-1133">Transmembrane helix</keyword>
<evidence type="ECO:0000256" key="1">
    <source>
        <dbReference type="SAM" id="Phobius"/>
    </source>
</evidence>
<evidence type="ECO:0000313" key="3">
    <source>
        <dbReference type="Proteomes" id="UP000595564"/>
    </source>
</evidence>
<dbReference type="Proteomes" id="UP000595564">
    <property type="component" value="Chromosome"/>
</dbReference>
<accession>A0A7R6PMZ7</accession>
<organism evidence="2 3">
    <name type="scientific">Thermotomaculum hydrothermale</name>
    <dbReference type="NCBI Taxonomy" id="981385"/>
    <lineage>
        <taxon>Bacteria</taxon>
        <taxon>Pseudomonadati</taxon>
        <taxon>Acidobacteriota</taxon>
        <taxon>Holophagae</taxon>
        <taxon>Thermotomaculales</taxon>
        <taxon>Thermotomaculaceae</taxon>
        <taxon>Thermotomaculum</taxon>
    </lineage>
</organism>
<keyword evidence="1" id="KW-0812">Transmembrane</keyword>
<dbReference type="EMBL" id="AP017470">
    <property type="protein sequence ID" value="BBB33067.1"/>
    <property type="molecule type" value="Genomic_DNA"/>
</dbReference>